<evidence type="ECO:0000256" key="5">
    <source>
        <dbReference type="PROSITE-ProRule" id="PRU01213"/>
    </source>
</evidence>
<dbReference type="InterPro" id="IPR015856">
    <property type="entry name" value="ABC_transpr_CbiO/EcfA_su"/>
</dbReference>
<dbReference type="InterPro" id="IPR004606">
    <property type="entry name" value="Mop_domain"/>
</dbReference>
<dbReference type="InterPro" id="IPR027417">
    <property type="entry name" value="P-loop_NTPase"/>
</dbReference>
<dbReference type="EMBL" id="JANUCT010000016">
    <property type="protein sequence ID" value="MCS3904118.1"/>
    <property type="molecule type" value="Genomic_DNA"/>
</dbReference>
<dbReference type="Gene3D" id="3.40.50.300">
    <property type="entry name" value="P-loop containing nucleotide triphosphate hydrolases"/>
    <property type="match status" value="1"/>
</dbReference>
<dbReference type="PROSITE" id="PS50893">
    <property type="entry name" value="ABC_TRANSPORTER_2"/>
    <property type="match status" value="1"/>
</dbReference>
<dbReference type="GO" id="GO:0016887">
    <property type="term" value="F:ATP hydrolysis activity"/>
    <property type="evidence" value="ECO:0007669"/>
    <property type="project" value="InterPro"/>
</dbReference>
<evidence type="ECO:0000313" key="9">
    <source>
        <dbReference type="Proteomes" id="UP001204445"/>
    </source>
</evidence>
<dbReference type="Pfam" id="PF03459">
    <property type="entry name" value="TOBE"/>
    <property type="match status" value="1"/>
</dbReference>
<sequence>MLNPSVAYALTDVGFTYPGTAGEALSINRLDIPANRVTVLVGPNGSGKSTLLGLLAFLHAPTGGELLYQGAPVNGKRLRDYRRRVGLVPQNPYLLHDTVAANVELGLKLRGTPAAKRRVLAQSVMEQLGLDRLADRPARDLSGGEGQKVAIARALVLDPEVLLFDEPFTYLDKSIVAEFEQLVGVIRENRSQTIVMSSHDQLRASALADKVVTLFEGRVAPSSLINHFQGQVDQAAQLFRTNKINIAIPEETSAGAHAAVEANQIVLSRQTLDSSMRNHFIGRITSLHEQGGLVNVTVQAGENFQVLITRAALRDLDCHLGDEITVSFKSSAVKVF</sequence>
<keyword evidence="1" id="KW-0813">Transport</keyword>
<dbReference type="Pfam" id="PF00005">
    <property type="entry name" value="ABC_tran"/>
    <property type="match status" value="1"/>
</dbReference>
<accession>A0AAE3L4M6</accession>
<dbReference type="GO" id="GO:0016020">
    <property type="term" value="C:membrane"/>
    <property type="evidence" value="ECO:0007669"/>
    <property type="project" value="InterPro"/>
</dbReference>
<evidence type="ECO:0000313" key="8">
    <source>
        <dbReference type="EMBL" id="MCS3904118.1"/>
    </source>
</evidence>
<evidence type="ECO:0000259" key="7">
    <source>
        <dbReference type="PROSITE" id="PS51866"/>
    </source>
</evidence>
<keyword evidence="2 5" id="KW-0500">Molybdenum</keyword>
<keyword evidence="4 8" id="KW-0067">ATP-binding</keyword>
<dbReference type="InterPro" id="IPR003439">
    <property type="entry name" value="ABC_transporter-like_ATP-bd"/>
</dbReference>
<dbReference type="RefSeq" id="WP_259056402.1">
    <property type="nucleotide sequence ID" value="NZ_JANUCT010000016.1"/>
</dbReference>
<dbReference type="CDD" id="cd03225">
    <property type="entry name" value="ABC_cobalt_CbiO_domain1"/>
    <property type="match status" value="1"/>
</dbReference>
<dbReference type="GO" id="GO:0015689">
    <property type="term" value="P:molybdate ion transport"/>
    <property type="evidence" value="ECO:0007669"/>
    <property type="project" value="InterPro"/>
</dbReference>
<dbReference type="GO" id="GO:0005524">
    <property type="term" value="F:ATP binding"/>
    <property type="evidence" value="ECO:0007669"/>
    <property type="project" value="UniProtKB-KW"/>
</dbReference>
<feature type="domain" description="ABC transporter" evidence="6">
    <location>
        <begin position="8"/>
        <end position="241"/>
    </location>
</feature>
<dbReference type="InterPro" id="IPR003593">
    <property type="entry name" value="AAA+_ATPase"/>
</dbReference>
<protein>
    <submittedName>
        <fullName evidence="8">Tungstate transport system ATP-binding protein</fullName>
    </submittedName>
</protein>
<keyword evidence="3" id="KW-0547">Nucleotide-binding</keyword>
<dbReference type="SUPFAM" id="SSF50331">
    <property type="entry name" value="MOP-like"/>
    <property type="match status" value="1"/>
</dbReference>
<organism evidence="8 9">
    <name type="scientific">Methylohalomonas lacus</name>
    <dbReference type="NCBI Taxonomy" id="398773"/>
    <lineage>
        <taxon>Bacteria</taxon>
        <taxon>Pseudomonadati</taxon>
        <taxon>Pseudomonadota</taxon>
        <taxon>Gammaproteobacteria</taxon>
        <taxon>Methylohalomonadales</taxon>
        <taxon>Methylohalomonadaceae</taxon>
        <taxon>Methylohalomonas</taxon>
    </lineage>
</organism>
<dbReference type="GO" id="GO:0055085">
    <property type="term" value="P:transmembrane transport"/>
    <property type="evidence" value="ECO:0007669"/>
    <property type="project" value="InterPro"/>
</dbReference>
<dbReference type="SUPFAM" id="SSF52540">
    <property type="entry name" value="P-loop containing nucleoside triphosphate hydrolases"/>
    <property type="match status" value="1"/>
</dbReference>
<evidence type="ECO:0000256" key="4">
    <source>
        <dbReference type="ARBA" id="ARBA00022840"/>
    </source>
</evidence>
<dbReference type="InterPro" id="IPR005116">
    <property type="entry name" value="Transp-assoc_OB_typ1"/>
</dbReference>
<evidence type="ECO:0000256" key="2">
    <source>
        <dbReference type="ARBA" id="ARBA00022505"/>
    </source>
</evidence>
<dbReference type="InterPro" id="IPR008995">
    <property type="entry name" value="Mo/tungstate-bd_C_term_dom"/>
</dbReference>
<name>A0AAE3L4M6_9GAMM</name>
<dbReference type="Gene3D" id="2.40.50.100">
    <property type="match status" value="1"/>
</dbReference>
<comment type="caution">
    <text evidence="8">The sequence shown here is derived from an EMBL/GenBank/DDBJ whole genome shotgun (WGS) entry which is preliminary data.</text>
</comment>
<dbReference type="PANTHER" id="PTHR42781">
    <property type="entry name" value="SPERMIDINE/PUTRESCINE IMPORT ATP-BINDING PROTEIN POTA"/>
    <property type="match status" value="1"/>
</dbReference>
<dbReference type="AlphaFoldDB" id="A0AAE3L4M6"/>
<dbReference type="PROSITE" id="PS51866">
    <property type="entry name" value="MOP"/>
    <property type="match status" value="1"/>
</dbReference>
<reference evidence="8" key="1">
    <citation type="submission" date="2022-08" db="EMBL/GenBank/DDBJ databases">
        <title>Genomic Encyclopedia of Type Strains, Phase III (KMG-III): the genomes of soil and plant-associated and newly described type strains.</title>
        <authorList>
            <person name="Whitman W."/>
        </authorList>
    </citation>
    <scope>NUCLEOTIDE SEQUENCE</scope>
    <source>
        <strain evidence="8">HMT 1</strain>
    </source>
</reference>
<dbReference type="PANTHER" id="PTHR42781:SF4">
    <property type="entry name" value="SPERMIDINE_PUTRESCINE IMPORT ATP-BINDING PROTEIN POTA"/>
    <property type="match status" value="1"/>
</dbReference>
<evidence type="ECO:0000256" key="3">
    <source>
        <dbReference type="ARBA" id="ARBA00022741"/>
    </source>
</evidence>
<feature type="domain" description="Mop" evidence="7">
    <location>
        <begin position="273"/>
        <end position="336"/>
    </location>
</feature>
<dbReference type="Proteomes" id="UP001204445">
    <property type="component" value="Unassembled WGS sequence"/>
</dbReference>
<gene>
    <name evidence="8" type="ORF">J2T55_002151</name>
</gene>
<dbReference type="InterPro" id="IPR050093">
    <property type="entry name" value="ABC_SmlMolc_Importer"/>
</dbReference>
<proteinExistence type="predicted"/>
<keyword evidence="9" id="KW-1185">Reference proteome</keyword>
<evidence type="ECO:0000259" key="6">
    <source>
        <dbReference type="PROSITE" id="PS50893"/>
    </source>
</evidence>
<dbReference type="SMART" id="SM00382">
    <property type="entry name" value="AAA"/>
    <property type="match status" value="1"/>
</dbReference>
<evidence type="ECO:0000256" key="1">
    <source>
        <dbReference type="ARBA" id="ARBA00022448"/>
    </source>
</evidence>